<evidence type="ECO:0000256" key="7">
    <source>
        <dbReference type="ARBA" id="ARBA00022898"/>
    </source>
</evidence>
<dbReference type="FunFam" id="3.30.470.10:FF:000002">
    <property type="entry name" value="Branched-chain-amino-acid aminotransferase"/>
    <property type="match status" value="1"/>
</dbReference>
<keyword evidence="7" id="KW-0663">Pyridoxal phosphate</keyword>
<comment type="similarity">
    <text evidence="2">Belongs to the class-IV pyridoxal-phosphate-dependent aminotransferase family.</text>
</comment>
<dbReference type="InterPro" id="IPR043131">
    <property type="entry name" value="BCAT-like_N"/>
</dbReference>
<dbReference type="NCBIfam" id="NF009897">
    <property type="entry name" value="PRK13357.1"/>
    <property type="match status" value="1"/>
</dbReference>
<dbReference type="NCBIfam" id="TIGR01123">
    <property type="entry name" value="ilvE_II"/>
    <property type="match status" value="1"/>
</dbReference>
<evidence type="ECO:0000256" key="2">
    <source>
        <dbReference type="ARBA" id="ARBA00009320"/>
    </source>
</evidence>
<dbReference type="Gene3D" id="3.20.10.10">
    <property type="entry name" value="D-amino Acid Aminotransferase, subunit A, domain 2"/>
    <property type="match status" value="1"/>
</dbReference>
<dbReference type="InterPro" id="IPR043132">
    <property type="entry name" value="BCAT-like_C"/>
</dbReference>
<dbReference type="InterPro" id="IPR033939">
    <property type="entry name" value="BCAT_family"/>
</dbReference>
<evidence type="ECO:0000256" key="1">
    <source>
        <dbReference type="ARBA" id="ARBA00001933"/>
    </source>
</evidence>
<keyword evidence="10" id="KW-1185">Reference proteome</keyword>
<dbReference type="SUPFAM" id="SSF56752">
    <property type="entry name" value="D-aminoacid aminotransferase-like PLP-dependent enzymes"/>
    <property type="match status" value="1"/>
</dbReference>
<keyword evidence="6" id="KW-0808">Transferase</keyword>
<evidence type="ECO:0000256" key="5">
    <source>
        <dbReference type="ARBA" id="ARBA00022605"/>
    </source>
</evidence>
<dbReference type="InterPro" id="IPR036038">
    <property type="entry name" value="Aminotransferase-like"/>
</dbReference>
<accession>A0A914ZW03</accession>
<dbReference type="GO" id="GO:0009099">
    <property type="term" value="P:L-valine biosynthetic process"/>
    <property type="evidence" value="ECO:0007669"/>
    <property type="project" value="TreeGrafter"/>
</dbReference>
<keyword evidence="5" id="KW-0028">Amino-acid biosynthesis</keyword>
<evidence type="ECO:0000313" key="10">
    <source>
        <dbReference type="Proteomes" id="UP000887569"/>
    </source>
</evidence>
<dbReference type="Pfam" id="PF01063">
    <property type="entry name" value="Aminotran_4"/>
    <property type="match status" value="1"/>
</dbReference>
<sequence length="394" mass="44661">MSLSSVNQLRQTTSLVRACLRTTTRMTSTTASSKHFRHRDLKVVKASKLKAHPDESNLGFGLHFTDHMFSVDWNLKEGWSTPKIHPLDNFSLHPAAKVLHYAPTLFEGMKAYRGKDNKIRLFRPELNMQRMNRTAERASLPKFDEGEMVEIIAELVKLEKNWVPSADMSSLYIRPTYIGTEPSLGISNVNAAKLYVILSPVGRYLTTGFAPITLLATPEYVRAFRGGVGAFKMGCNYAPTIKVSTDAKKNGCHQVLWLIDDDHKITEVGTMNVMAYWVNERGEEELITPPLTDGVILPGITRRSLLELTREWNEFKVSEKYLTIGQIQRAVKEKRMLEMFGTGTAAVVTPIGKIVYKDKNTNRSKDLIIPTLEHKNNVMKRLYESILNIQVPMY</sequence>
<dbReference type="EC" id="2.6.1.42" evidence="3"/>
<keyword evidence="4" id="KW-0032">Aminotransferase</keyword>
<evidence type="ECO:0000313" key="11">
    <source>
        <dbReference type="WBParaSite" id="PgB36X_g004_t02"/>
    </source>
</evidence>
<dbReference type="CDD" id="cd01557">
    <property type="entry name" value="BCAT_beta_family"/>
    <property type="match status" value="1"/>
</dbReference>
<organism evidence="10 11">
    <name type="scientific">Parascaris univalens</name>
    <name type="common">Nematode worm</name>
    <dbReference type="NCBI Taxonomy" id="6257"/>
    <lineage>
        <taxon>Eukaryota</taxon>
        <taxon>Metazoa</taxon>
        <taxon>Ecdysozoa</taxon>
        <taxon>Nematoda</taxon>
        <taxon>Chromadorea</taxon>
        <taxon>Rhabditida</taxon>
        <taxon>Spirurina</taxon>
        <taxon>Ascaridomorpha</taxon>
        <taxon>Ascaridoidea</taxon>
        <taxon>Ascarididae</taxon>
        <taxon>Parascaris</taxon>
    </lineage>
</organism>
<dbReference type="PANTHER" id="PTHR11825:SF44">
    <property type="entry name" value="BRANCHED-CHAIN-AMINO-ACID AMINOTRANSFERASE"/>
    <property type="match status" value="1"/>
</dbReference>
<evidence type="ECO:0000256" key="8">
    <source>
        <dbReference type="ARBA" id="ARBA00023304"/>
    </source>
</evidence>
<evidence type="ECO:0000256" key="3">
    <source>
        <dbReference type="ARBA" id="ARBA00013053"/>
    </source>
</evidence>
<evidence type="ECO:0000256" key="6">
    <source>
        <dbReference type="ARBA" id="ARBA00022679"/>
    </source>
</evidence>
<feature type="modified residue" description="N6-(pyridoxal phosphate)lysine" evidence="9">
    <location>
        <position position="232"/>
    </location>
</feature>
<keyword evidence="8" id="KW-0100">Branched-chain amino acid biosynthesis</keyword>
<reference evidence="11" key="1">
    <citation type="submission" date="2022-11" db="UniProtKB">
        <authorList>
            <consortium name="WormBaseParasite"/>
        </authorList>
    </citation>
    <scope>IDENTIFICATION</scope>
</reference>
<dbReference type="WBParaSite" id="PgB36X_g004_t02">
    <property type="protein sequence ID" value="PgB36X_g004_t02"/>
    <property type="gene ID" value="PgB36X_g004"/>
</dbReference>
<dbReference type="PIRSF" id="PIRSF006468">
    <property type="entry name" value="BCAT1"/>
    <property type="match status" value="1"/>
</dbReference>
<proteinExistence type="inferred from homology"/>
<protein>
    <recommendedName>
        <fullName evidence="3">branched-chain-amino-acid transaminase</fullName>
        <ecNumber evidence="3">2.6.1.42</ecNumber>
    </recommendedName>
</protein>
<dbReference type="InterPro" id="IPR005786">
    <property type="entry name" value="B_amino_transII"/>
</dbReference>
<dbReference type="GO" id="GO:0005739">
    <property type="term" value="C:mitochondrion"/>
    <property type="evidence" value="ECO:0007669"/>
    <property type="project" value="TreeGrafter"/>
</dbReference>
<evidence type="ECO:0000256" key="9">
    <source>
        <dbReference type="PIRSR" id="PIRSR006468-1"/>
    </source>
</evidence>
<dbReference type="GO" id="GO:0004084">
    <property type="term" value="F:branched-chain-amino-acid transaminase activity"/>
    <property type="evidence" value="ECO:0007669"/>
    <property type="project" value="UniProtKB-EC"/>
</dbReference>
<dbReference type="InterPro" id="IPR001544">
    <property type="entry name" value="Aminotrans_IV"/>
</dbReference>
<name>A0A914ZW03_PARUN</name>
<dbReference type="GO" id="GO:0009098">
    <property type="term" value="P:L-leucine biosynthetic process"/>
    <property type="evidence" value="ECO:0007669"/>
    <property type="project" value="TreeGrafter"/>
</dbReference>
<dbReference type="AlphaFoldDB" id="A0A914ZW03"/>
<dbReference type="Proteomes" id="UP000887569">
    <property type="component" value="Unplaced"/>
</dbReference>
<comment type="cofactor">
    <cofactor evidence="1">
        <name>pyridoxal 5'-phosphate</name>
        <dbReference type="ChEBI" id="CHEBI:597326"/>
    </cofactor>
</comment>
<dbReference type="Gene3D" id="3.30.470.10">
    <property type="match status" value="1"/>
</dbReference>
<evidence type="ECO:0000256" key="4">
    <source>
        <dbReference type="ARBA" id="ARBA00022576"/>
    </source>
</evidence>
<dbReference type="PANTHER" id="PTHR11825">
    <property type="entry name" value="SUBGROUP IIII AMINOTRANSFERASE"/>
    <property type="match status" value="1"/>
</dbReference>